<dbReference type="EMBL" id="ASPP01018446">
    <property type="protein sequence ID" value="ETO16251.1"/>
    <property type="molecule type" value="Genomic_DNA"/>
</dbReference>
<evidence type="ECO:0000313" key="3">
    <source>
        <dbReference type="Proteomes" id="UP000023152"/>
    </source>
</evidence>
<name>X6MRF7_RETFI</name>
<dbReference type="Proteomes" id="UP000023152">
    <property type="component" value="Unassembled WGS sequence"/>
</dbReference>
<reference evidence="2 3" key="1">
    <citation type="journal article" date="2013" name="Curr. Biol.">
        <title>The Genome of the Foraminiferan Reticulomyxa filosa.</title>
        <authorList>
            <person name="Glockner G."/>
            <person name="Hulsmann N."/>
            <person name="Schleicher M."/>
            <person name="Noegel A.A."/>
            <person name="Eichinger L."/>
            <person name="Gallinger C."/>
            <person name="Pawlowski J."/>
            <person name="Sierra R."/>
            <person name="Euteneuer U."/>
            <person name="Pillet L."/>
            <person name="Moustafa A."/>
            <person name="Platzer M."/>
            <person name="Groth M."/>
            <person name="Szafranski K."/>
            <person name="Schliwa M."/>
        </authorList>
    </citation>
    <scope>NUCLEOTIDE SEQUENCE [LARGE SCALE GENOMIC DNA]</scope>
</reference>
<gene>
    <name evidence="2" type="ORF">RFI_21108</name>
</gene>
<proteinExistence type="predicted"/>
<keyword evidence="1" id="KW-0472">Membrane</keyword>
<feature type="non-terminal residue" evidence="2">
    <location>
        <position position="158"/>
    </location>
</feature>
<protein>
    <submittedName>
        <fullName evidence="2">Uncharacterized protein</fullName>
    </submittedName>
</protein>
<organism evidence="2 3">
    <name type="scientific">Reticulomyxa filosa</name>
    <dbReference type="NCBI Taxonomy" id="46433"/>
    <lineage>
        <taxon>Eukaryota</taxon>
        <taxon>Sar</taxon>
        <taxon>Rhizaria</taxon>
        <taxon>Retaria</taxon>
        <taxon>Foraminifera</taxon>
        <taxon>Monothalamids</taxon>
        <taxon>Reticulomyxidae</taxon>
        <taxon>Reticulomyxa</taxon>
    </lineage>
</organism>
<sequence length="158" mass="18760">MRKKKNLSCLCEGIQSSVSHNYHLYDKCGIVDGAEDVRRVLKEQEGTIFGREEERDIVYWDSENEFPLFALRKVSISTLGLEEWKDDSDHEYEYEYEYEYKYKYVREWNSLLVALTSLSTIMLCVYRQHFDKVLVSTVVMMMMTHPIPFNLCQSNGRQ</sequence>
<evidence type="ECO:0000313" key="2">
    <source>
        <dbReference type="EMBL" id="ETO16251.1"/>
    </source>
</evidence>
<comment type="caution">
    <text evidence="2">The sequence shown here is derived from an EMBL/GenBank/DDBJ whole genome shotgun (WGS) entry which is preliminary data.</text>
</comment>
<accession>X6MRF7</accession>
<dbReference type="AlphaFoldDB" id="X6MRF7"/>
<feature type="transmembrane region" description="Helical" evidence="1">
    <location>
        <begin position="108"/>
        <end position="128"/>
    </location>
</feature>
<evidence type="ECO:0000256" key="1">
    <source>
        <dbReference type="SAM" id="Phobius"/>
    </source>
</evidence>
<keyword evidence="1" id="KW-1133">Transmembrane helix</keyword>
<keyword evidence="3" id="KW-1185">Reference proteome</keyword>
<keyword evidence="1" id="KW-0812">Transmembrane</keyword>